<protein>
    <recommendedName>
        <fullName evidence="9">Major facilitator superfamily (MFS) profile domain-containing protein</fullName>
    </recommendedName>
</protein>
<feature type="transmembrane region" description="Helical" evidence="6">
    <location>
        <begin position="36"/>
        <end position="60"/>
    </location>
</feature>
<dbReference type="Pfam" id="PF06609">
    <property type="entry name" value="TRI12"/>
    <property type="match status" value="2"/>
</dbReference>
<comment type="subcellular location">
    <subcellularLocation>
        <location evidence="1">Membrane</location>
        <topology evidence="1">Multi-pass membrane protein</topology>
    </subcellularLocation>
</comment>
<reference evidence="7 8" key="1">
    <citation type="submission" date="2019-07" db="EMBL/GenBank/DDBJ databases">
        <title>Finished genome of Venturia effusa.</title>
        <authorList>
            <person name="Young C.A."/>
            <person name="Cox M.P."/>
            <person name="Ganley A.R.D."/>
            <person name="David W.J."/>
        </authorList>
    </citation>
    <scope>NUCLEOTIDE SEQUENCE [LARGE SCALE GENOMIC DNA]</scope>
    <source>
        <strain evidence="8">albino</strain>
    </source>
</reference>
<dbReference type="InterPro" id="IPR010573">
    <property type="entry name" value="MFS_Str1/Tri12-like"/>
</dbReference>
<accession>A0A517L4D2</accession>
<name>A0A517L4D2_9PEZI</name>
<keyword evidence="5 6" id="KW-0472">Membrane</keyword>
<evidence type="ECO:0008006" key="9">
    <source>
        <dbReference type="Google" id="ProtNLM"/>
    </source>
</evidence>
<evidence type="ECO:0000256" key="3">
    <source>
        <dbReference type="ARBA" id="ARBA00022692"/>
    </source>
</evidence>
<dbReference type="GO" id="GO:0022857">
    <property type="term" value="F:transmembrane transporter activity"/>
    <property type="evidence" value="ECO:0007669"/>
    <property type="project" value="InterPro"/>
</dbReference>
<evidence type="ECO:0000256" key="5">
    <source>
        <dbReference type="ARBA" id="ARBA00023136"/>
    </source>
</evidence>
<feature type="transmembrane region" description="Helical" evidence="6">
    <location>
        <begin position="281"/>
        <end position="300"/>
    </location>
</feature>
<dbReference type="OrthoDB" id="4161376at2759"/>
<keyword evidence="4 6" id="KW-1133">Transmembrane helix</keyword>
<keyword evidence="3 6" id="KW-0812">Transmembrane</keyword>
<gene>
    <name evidence="7" type="ORF">FKW77_010312</name>
</gene>
<dbReference type="AlphaFoldDB" id="A0A517L4D2"/>
<feature type="transmembrane region" description="Helical" evidence="6">
    <location>
        <begin position="81"/>
        <end position="101"/>
    </location>
</feature>
<evidence type="ECO:0000256" key="1">
    <source>
        <dbReference type="ARBA" id="ARBA00004141"/>
    </source>
</evidence>
<feature type="transmembrane region" description="Helical" evidence="6">
    <location>
        <begin position="121"/>
        <end position="140"/>
    </location>
</feature>
<keyword evidence="8" id="KW-1185">Reference proteome</keyword>
<dbReference type="PANTHER" id="PTHR23501:SF109">
    <property type="entry name" value="MAJOR FACILITATOR SUPERFAMILY (MFS) PROFILE DOMAIN-CONTAINING PROTEIN-RELATED"/>
    <property type="match status" value="1"/>
</dbReference>
<sequence>MAPTRKRGTYVSALIFTIIPFCPSVLWSQLIAYYSTWRYCGLVCGIWAAIGTLLVAFFYFPPPRINSTGMSNKEILGQIDWLGGLLSIAGMVLFVAALQWGGYMAFNVYGHDPIGVGLRGLPVAFAIMFGACIVLILLSITRGKIRILMLGSTITMTAGLGIGGILVPASIITTIVCPDDLIATVSALTLAVRVVGGSIGYAIYFNVFFNKVVPILGEKVSTTMIQAGLDNPADIGAVIKLTGESLIEEIGRIPAVREKGPVVLQNIILAGQIAYSDAYKYIYFVSIAFGVISIVAAGFLGDIDKFMDDHVAVVIH</sequence>
<feature type="transmembrane region" description="Helical" evidence="6">
    <location>
        <begin position="12"/>
        <end position="30"/>
    </location>
</feature>
<dbReference type="SUPFAM" id="SSF103473">
    <property type="entry name" value="MFS general substrate transporter"/>
    <property type="match status" value="1"/>
</dbReference>
<feature type="transmembrane region" description="Helical" evidence="6">
    <location>
        <begin position="147"/>
        <end position="175"/>
    </location>
</feature>
<dbReference type="PANTHER" id="PTHR23501">
    <property type="entry name" value="MAJOR FACILITATOR SUPERFAMILY"/>
    <property type="match status" value="1"/>
</dbReference>
<evidence type="ECO:0000256" key="6">
    <source>
        <dbReference type="SAM" id="Phobius"/>
    </source>
</evidence>
<dbReference type="Gene3D" id="1.20.1250.20">
    <property type="entry name" value="MFS general substrate transporter like domains"/>
    <property type="match status" value="1"/>
</dbReference>
<dbReference type="EMBL" id="CP042188">
    <property type="protein sequence ID" value="QDS70527.1"/>
    <property type="molecule type" value="Genomic_DNA"/>
</dbReference>
<evidence type="ECO:0000256" key="2">
    <source>
        <dbReference type="ARBA" id="ARBA00022448"/>
    </source>
</evidence>
<proteinExistence type="predicted"/>
<evidence type="ECO:0000313" key="8">
    <source>
        <dbReference type="Proteomes" id="UP000316270"/>
    </source>
</evidence>
<dbReference type="InterPro" id="IPR036259">
    <property type="entry name" value="MFS_trans_sf"/>
</dbReference>
<evidence type="ECO:0000313" key="7">
    <source>
        <dbReference type="EMBL" id="QDS70527.1"/>
    </source>
</evidence>
<feature type="transmembrane region" description="Helical" evidence="6">
    <location>
        <begin position="181"/>
        <end position="204"/>
    </location>
</feature>
<dbReference type="Proteomes" id="UP000316270">
    <property type="component" value="Chromosome 4"/>
</dbReference>
<dbReference type="GO" id="GO:0005886">
    <property type="term" value="C:plasma membrane"/>
    <property type="evidence" value="ECO:0007669"/>
    <property type="project" value="TreeGrafter"/>
</dbReference>
<evidence type="ECO:0000256" key="4">
    <source>
        <dbReference type="ARBA" id="ARBA00022989"/>
    </source>
</evidence>
<keyword evidence="2" id="KW-0813">Transport</keyword>
<organism evidence="7 8">
    <name type="scientific">Venturia effusa</name>
    <dbReference type="NCBI Taxonomy" id="50376"/>
    <lineage>
        <taxon>Eukaryota</taxon>
        <taxon>Fungi</taxon>
        <taxon>Dikarya</taxon>
        <taxon>Ascomycota</taxon>
        <taxon>Pezizomycotina</taxon>
        <taxon>Dothideomycetes</taxon>
        <taxon>Pleosporomycetidae</taxon>
        <taxon>Venturiales</taxon>
        <taxon>Venturiaceae</taxon>
        <taxon>Venturia</taxon>
    </lineage>
</organism>